<accession>G0P4X3</accession>
<dbReference type="AlphaFoldDB" id="G0P4X3"/>
<dbReference type="SUPFAM" id="SSF53474">
    <property type="entry name" value="alpha/beta-Hydrolases"/>
    <property type="match status" value="1"/>
</dbReference>
<proteinExistence type="inferred from homology"/>
<organism evidence="4">
    <name type="scientific">Caenorhabditis brenneri</name>
    <name type="common">Nematode worm</name>
    <dbReference type="NCBI Taxonomy" id="135651"/>
    <lineage>
        <taxon>Eukaryota</taxon>
        <taxon>Metazoa</taxon>
        <taxon>Ecdysozoa</taxon>
        <taxon>Nematoda</taxon>
        <taxon>Chromadorea</taxon>
        <taxon>Rhabditida</taxon>
        <taxon>Rhabditina</taxon>
        <taxon>Rhabditomorpha</taxon>
        <taxon>Rhabditoidea</taxon>
        <taxon>Rhabditidae</taxon>
        <taxon>Peloderinae</taxon>
        <taxon>Caenorhabditis</taxon>
    </lineage>
</organism>
<reference evidence="4" key="1">
    <citation type="submission" date="2011-07" db="EMBL/GenBank/DDBJ databases">
        <authorList>
            <consortium name="Caenorhabditis brenneri Sequencing and Analysis Consortium"/>
            <person name="Wilson R.K."/>
        </authorList>
    </citation>
    <scope>NUCLEOTIDE SEQUENCE [LARGE SCALE GENOMIC DNA]</scope>
    <source>
        <strain evidence="4">PB2801</strain>
    </source>
</reference>
<dbReference type="STRING" id="135651.G0P4X3"/>
<evidence type="ECO:0000313" key="4">
    <source>
        <dbReference type="Proteomes" id="UP000008068"/>
    </source>
</evidence>
<dbReference type="EMBL" id="GL380070">
    <property type="protein sequence ID" value="EGT45143.1"/>
    <property type="molecule type" value="Genomic_DNA"/>
</dbReference>
<evidence type="ECO:0000313" key="3">
    <source>
        <dbReference type="EMBL" id="EGT45143.1"/>
    </source>
</evidence>
<gene>
    <name evidence="3" type="ORF">CAEBREN_17015</name>
</gene>
<dbReference type="GO" id="GO:0052689">
    <property type="term" value="F:carboxylic ester hydrolase activity"/>
    <property type="evidence" value="ECO:0007669"/>
    <property type="project" value="TreeGrafter"/>
</dbReference>
<dbReference type="PRINTS" id="PR00111">
    <property type="entry name" value="ABHYDROLASE"/>
</dbReference>
<feature type="domain" description="AB hydrolase-1" evidence="2">
    <location>
        <begin position="73"/>
        <end position="205"/>
    </location>
</feature>
<sequence>MAFASAQAALNTVINWTRFTEDTLEKLKRAESRLLEHHDVEYESKHVQVRFKKGEMYTISVKPREGENPNGEAIVFIPGLGSGAAMFAANFESCAKHHAVHALDLLGFGRSTRTKFSNDNAIAELEMVEAIEDWRKEMGIEKMYLIGHAFGGYMASAYALEHPIRVAHLILVDPWGFAEKVEYNEKMIKPYAWMSFLGGVAGYFNPFSPMRWMGPYAPAIVQKLRPDLIVRFPGIHDKDNNIYKYVYYLNLPDPTGETAYMNMTLPVGWAKRPMIKRFNGIDKNVGATFIYGSKSWVDPGPAIDIQSIRKNAYVDIKIVRGAGTHVYADDADAFNKLVTDIVEGRLTEPSNDFELEECFHSD</sequence>
<comment type="similarity">
    <text evidence="1">Belongs to the peptidase S33 family. ABHD4/ABHD5 subfamily.</text>
</comment>
<dbReference type="PANTHER" id="PTHR42886">
    <property type="entry name" value="RE40534P-RELATED"/>
    <property type="match status" value="1"/>
</dbReference>
<dbReference type="GO" id="GO:0006654">
    <property type="term" value="P:phosphatidic acid biosynthetic process"/>
    <property type="evidence" value="ECO:0007669"/>
    <property type="project" value="TreeGrafter"/>
</dbReference>
<dbReference type="OrthoDB" id="7457040at2759"/>
<dbReference type="eggNOG" id="KOG4409">
    <property type="taxonomic scope" value="Eukaryota"/>
</dbReference>
<keyword evidence="4" id="KW-1185">Reference proteome</keyword>
<dbReference type="GO" id="GO:0042171">
    <property type="term" value="F:lysophosphatidic acid acyltransferase activity"/>
    <property type="evidence" value="ECO:0007669"/>
    <property type="project" value="TreeGrafter"/>
</dbReference>
<dbReference type="HOGENOM" id="CLU_017361_0_0_1"/>
<dbReference type="InterPro" id="IPR000073">
    <property type="entry name" value="AB_hydrolase_1"/>
</dbReference>
<dbReference type="Gene3D" id="3.40.50.1820">
    <property type="entry name" value="alpha/beta hydrolase"/>
    <property type="match status" value="1"/>
</dbReference>
<dbReference type="OMA" id="DTTIRWC"/>
<dbReference type="FunCoup" id="G0P4X3">
    <property type="interactions" value="1373"/>
</dbReference>
<evidence type="ECO:0000259" key="2">
    <source>
        <dbReference type="Pfam" id="PF00561"/>
    </source>
</evidence>
<dbReference type="GO" id="GO:0005739">
    <property type="term" value="C:mitochondrion"/>
    <property type="evidence" value="ECO:0007669"/>
    <property type="project" value="TreeGrafter"/>
</dbReference>
<dbReference type="Pfam" id="PF00561">
    <property type="entry name" value="Abhydrolase_1"/>
    <property type="match status" value="1"/>
</dbReference>
<evidence type="ECO:0000256" key="1">
    <source>
        <dbReference type="ARBA" id="ARBA00038097"/>
    </source>
</evidence>
<dbReference type="GO" id="GO:0055088">
    <property type="term" value="P:lipid homeostasis"/>
    <property type="evidence" value="ECO:0007669"/>
    <property type="project" value="TreeGrafter"/>
</dbReference>
<protein>
    <recommendedName>
        <fullName evidence="2">AB hydrolase-1 domain-containing protein</fullName>
    </recommendedName>
</protein>
<dbReference type="GO" id="GO:0005811">
    <property type="term" value="C:lipid droplet"/>
    <property type="evidence" value="ECO:0007669"/>
    <property type="project" value="TreeGrafter"/>
</dbReference>
<dbReference type="InterPro" id="IPR029058">
    <property type="entry name" value="AB_hydrolase_fold"/>
</dbReference>
<dbReference type="Proteomes" id="UP000008068">
    <property type="component" value="Unassembled WGS sequence"/>
</dbReference>
<dbReference type="PANTHER" id="PTHR42886:SF29">
    <property type="entry name" value="PUMMELIG, ISOFORM A"/>
    <property type="match status" value="1"/>
</dbReference>
<name>G0P4X3_CAEBE</name>
<dbReference type="InParanoid" id="G0P4X3"/>